<dbReference type="PROSITE" id="PS50931">
    <property type="entry name" value="HTH_LYSR"/>
    <property type="match status" value="1"/>
</dbReference>
<dbReference type="RefSeq" id="WP_072825031.1">
    <property type="nucleotide sequence ID" value="NZ_LT670849.1"/>
</dbReference>
<dbReference type="AlphaFoldDB" id="A0A1M7UVS9"/>
<dbReference type="GO" id="GO:0010628">
    <property type="term" value="P:positive regulation of gene expression"/>
    <property type="evidence" value="ECO:0007669"/>
    <property type="project" value="TreeGrafter"/>
</dbReference>
<dbReference type="PANTHER" id="PTHR30427">
    <property type="entry name" value="TRANSCRIPTIONAL ACTIVATOR PROTEIN LYSR"/>
    <property type="match status" value="1"/>
</dbReference>
<keyword evidence="8" id="KW-1185">Reference proteome</keyword>
<dbReference type="PANTHER" id="PTHR30427:SF1">
    <property type="entry name" value="TRANSCRIPTIONAL ACTIVATOR PROTEIN LYSR"/>
    <property type="match status" value="1"/>
</dbReference>
<evidence type="ECO:0000256" key="1">
    <source>
        <dbReference type="ARBA" id="ARBA00003502"/>
    </source>
</evidence>
<protein>
    <submittedName>
        <fullName evidence="7">Transcriptional regulator, LysR family</fullName>
    </submittedName>
</protein>
<feature type="domain" description="HTH lysR-type" evidence="6">
    <location>
        <begin position="3"/>
        <end position="60"/>
    </location>
</feature>
<comment type="similarity">
    <text evidence="2">Belongs to the LysR transcriptional regulatory family.</text>
</comment>
<dbReference type="EMBL" id="LT670849">
    <property type="protein sequence ID" value="SHN87064.1"/>
    <property type="molecule type" value="Genomic_DNA"/>
</dbReference>
<dbReference type="Gene3D" id="1.10.10.10">
    <property type="entry name" value="Winged helix-like DNA-binding domain superfamily/Winged helix DNA-binding domain"/>
    <property type="match status" value="1"/>
</dbReference>
<keyword evidence="3" id="KW-0805">Transcription regulation</keyword>
<dbReference type="Pfam" id="PF03466">
    <property type="entry name" value="LysR_substrate"/>
    <property type="match status" value="1"/>
</dbReference>
<keyword evidence="5" id="KW-0804">Transcription</keyword>
<sequence length="302" mass="32520">MQIDPRLLEAFRSVLDSGSITQAAASLGLTQPAVSAQIARLESDVGFALFVRSGNRVRPTAEAMAFREEVEQTLTKISDLSRVAEQIRAGEVGSLTIASHPMAGVTLLPPVVSAFARERPNIKVELFVRNSDMVRGMFPSRSYDIGIAELPVDPSGLTITRYRIGCVAIMPKNDPLAAYDIITPELMSGRPFVSMSRLWTAYHLVEKVFSDAHAHLNVVASSELFAAICAMVASGLGVSIVDRASALQFGAAGLEIRPFQPAVLYDIAVFHSADPNLSTIARGFLDAFDAHMRTFLAPSGES</sequence>
<reference evidence="8" key="1">
    <citation type="submission" date="2016-11" db="EMBL/GenBank/DDBJ databases">
        <authorList>
            <person name="Varghese N."/>
            <person name="Submissions S."/>
        </authorList>
    </citation>
    <scope>NUCLEOTIDE SEQUENCE [LARGE SCALE GENOMIC DNA]</scope>
    <source>
        <strain evidence="8">GAS401</strain>
    </source>
</reference>
<evidence type="ECO:0000256" key="4">
    <source>
        <dbReference type="ARBA" id="ARBA00023125"/>
    </source>
</evidence>
<evidence type="ECO:0000256" key="2">
    <source>
        <dbReference type="ARBA" id="ARBA00009437"/>
    </source>
</evidence>
<evidence type="ECO:0000256" key="5">
    <source>
        <dbReference type="ARBA" id="ARBA00023163"/>
    </source>
</evidence>
<dbReference type="OrthoDB" id="8479870at2"/>
<dbReference type="InterPro" id="IPR036390">
    <property type="entry name" value="WH_DNA-bd_sf"/>
</dbReference>
<dbReference type="InterPro" id="IPR000847">
    <property type="entry name" value="LysR_HTH_N"/>
</dbReference>
<dbReference type="PRINTS" id="PR00039">
    <property type="entry name" value="HTHLYSR"/>
</dbReference>
<evidence type="ECO:0000259" key="6">
    <source>
        <dbReference type="PROSITE" id="PS50931"/>
    </source>
</evidence>
<evidence type="ECO:0000313" key="7">
    <source>
        <dbReference type="EMBL" id="SHN87064.1"/>
    </source>
</evidence>
<organism evidence="7 8">
    <name type="scientific">Bradyrhizobium erythrophlei</name>
    <dbReference type="NCBI Taxonomy" id="1437360"/>
    <lineage>
        <taxon>Bacteria</taxon>
        <taxon>Pseudomonadati</taxon>
        <taxon>Pseudomonadota</taxon>
        <taxon>Alphaproteobacteria</taxon>
        <taxon>Hyphomicrobiales</taxon>
        <taxon>Nitrobacteraceae</taxon>
        <taxon>Bradyrhizobium</taxon>
    </lineage>
</organism>
<dbReference type="Proteomes" id="UP000184096">
    <property type="component" value="Chromosome I"/>
</dbReference>
<dbReference type="Pfam" id="PF00126">
    <property type="entry name" value="HTH_1"/>
    <property type="match status" value="1"/>
</dbReference>
<accession>A0A1M7UVS9</accession>
<dbReference type="GO" id="GO:0043565">
    <property type="term" value="F:sequence-specific DNA binding"/>
    <property type="evidence" value="ECO:0007669"/>
    <property type="project" value="TreeGrafter"/>
</dbReference>
<name>A0A1M7UVS9_9BRAD</name>
<evidence type="ECO:0000313" key="8">
    <source>
        <dbReference type="Proteomes" id="UP000184096"/>
    </source>
</evidence>
<evidence type="ECO:0000256" key="3">
    <source>
        <dbReference type="ARBA" id="ARBA00023015"/>
    </source>
</evidence>
<proteinExistence type="inferred from homology"/>
<gene>
    <name evidence="7" type="ORF">SAMN05444170_6982</name>
</gene>
<comment type="function">
    <text evidence="1">NodD regulates the expression of the nodABCFE genes which encode other nodulation proteins. NodD is also a negative regulator of its own expression. Binds flavonoids as inducers.</text>
</comment>
<dbReference type="InterPro" id="IPR005119">
    <property type="entry name" value="LysR_subst-bd"/>
</dbReference>
<dbReference type="SUPFAM" id="SSF46785">
    <property type="entry name" value="Winged helix' DNA-binding domain"/>
    <property type="match status" value="1"/>
</dbReference>
<dbReference type="SUPFAM" id="SSF53850">
    <property type="entry name" value="Periplasmic binding protein-like II"/>
    <property type="match status" value="1"/>
</dbReference>
<keyword evidence="4" id="KW-0238">DNA-binding</keyword>
<dbReference type="Gene3D" id="3.40.190.290">
    <property type="match status" value="1"/>
</dbReference>
<dbReference type="GO" id="GO:0003700">
    <property type="term" value="F:DNA-binding transcription factor activity"/>
    <property type="evidence" value="ECO:0007669"/>
    <property type="project" value="InterPro"/>
</dbReference>
<dbReference type="InterPro" id="IPR036388">
    <property type="entry name" value="WH-like_DNA-bd_sf"/>
</dbReference>